<organism evidence="6 7">
    <name type="scientific">Actinomadura vinacea</name>
    <dbReference type="NCBI Taxonomy" id="115336"/>
    <lineage>
        <taxon>Bacteria</taxon>
        <taxon>Bacillati</taxon>
        <taxon>Actinomycetota</taxon>
        <taxon>Actinomycetes</taxon>
        <taxon>Streptosporangiales</taxon>
        <taxon>Thermomonosporaceae</taxon>
        <taxon>Actinomadura</taxon>
    </lineage>
</organism>
<keyword evidence="7" id="KW-1185">Reference proteome</keyword>
<dbReference type="PANTHER" id="PTHR30137">
    <property type="entry name" value="LUCIFERASE-LIKE MONOOXYGENASE"/>
    <property type="match status" value="1"/>
</dbReference>
<proteinExistence type="inferred from homology"/>
<dbReference type="Pfam" id="PF00296">
    <property type="entry name" value="Bac_luciferase"/>
    <property type="match status" value="1"/>
</dbReference>
<feature type="domain" description="Luciferase-like" evidence="5">
    <location>
        <begin position="9"/>
        <end position="312"/>
    </location>
</feature>
<evidence type="ECO:0000313" key="6">
    <source>
        <dbReference type="EMBL" id="GAA2405134.1"/>
    </source>
</evidence>
<dbReference type="InterPro" id="IPR011251">
    <property type="entry name" value="Luciferase-like_dom"/>
</dbReference>
<gene>
    <name evidence="6" type="ORF">GCM10010191_11140</name>
</gene>
<reference evidence="6 7" key="1">
    <citation type="journal article" date="2019" name="Int. J. Syst. Evol. Microbiol.">
        <title>The Global Catalogue of Microorganisms (GCM) 10K type strain sequencing project: providing services to taxonomists for standard genome sequencing and annotation.</title>
        <authorList>
            <consortium name="The Broad Institute Genomics Platform"/>
            <consortium name="The Broad Institute Genome Sequencing Center for Infectious Disease"/>
            <person name="Wu L."/>
            <person name="Ma J."/>
        </authorList>
    </citation>
    <scope>NUCLEOTIDE SEQUENCE [LARGE SCALE GENOMIC DNA]</scope>
    <source>
        <strain evidence="6 7">JCM 3325</strain>
    </source>
</reference>
<dbReference type="Gene3D" id="3.20.20.30">
    <property type="entry name" value="Luciferase-like domain"/>
    <property type="match status" value="1"/>
</dbReference>
<evidence type="ECO:0000256" key="3">
    <source>
        <dbReference type="ARBA" id="ARBA00023002"/>
    </source>
</evidence>
<dbReference type="RefSeq" id="WP_344587389.1">
    <property type="nucleotide sequence ID" value="NZ_BAAARW010000003.1"/>
</dbReference>
<keyword evidence="2" id="KW-0285">Flavoprotein</keyword>
<dbReference type="SUPFAM" id="SSF51679">
    <property type="entry name" value="Bacterial luciferase-like"/>
    <property type="match status" value="1"/>
</dbReference>
<keyword evidence="4" id="KW-0503">Monooxygenase</keyword>
<evidence type="ECO:0000256" key="2">
    <source>
        <dbReference type="ARBA" id="ARBA00022630"/>
    </source>
</evidence>
<dbReference type="Proteomes" id="UP001501231">
    <property type="component" value="Unassembled WGS sequence"/>
</dbReference>
<protein>
    <submittedName>
        <fullName evidence="6">LLM class flavin-dependent oxidoreductase</fullName>
    </submittedName>
</protein>
<name>A0ABN3IIY4_9ACTN</name>
<dbReference type="PANTHER" id="PTHR30137:SF16">
    <property type="entry name" value="BLL0895 PROTEIN"/>
    <property type="match status" value="1"/>
</dbReference>
<dbReference type="InterPro" id="IPR036661">
    <property type="entry name" value="Luciferase-like_sf"/>
</dbReference>
<evidence type="ECO:0000259" key="5">
    <source>
        <dbReference type="Pfam" id="PF00296"/>
    </source>
</evidence>
<comment type="caution">
    <text evidence="6">The sequence shown here is derived from an EMBL/GenBank/DDBJ whole genome shotgun (WGS) entry which is preliminary data.</text>
</comment>
<evidence type="ECO:0000313" key="7">
    <source>
        <dbReference type="Proteomes" id="UP001501231"/>
    </source>
</evidence>
<evidence type="ECO:0000256" key="1">
    <source>
        <dbReference type="ARBA" id="ARBA00010426"/>
    </source>
</evidence>
<sequence length="395" mass="44042">MSGPAEPLRFGLFIAPHHDPRENPTLALERDVDLIQHIERIGFDEVWVGEHHSAGWEYIGSPELFLAHVAARTSRIKLATGMVTLPYHNPLWSLERMVLLDHLSRGRAIFGVGPGSLPTDAAMIGLDPRDLRPRLEEAVDAVMRLLRSDEPVTMKTDWFTLEDAALQLRPYTYPHFELAVAAVASPAGPRVAGKHGLSLVSIGATMKDGFDALAMHWDVMEEQAAHYGSTVDRSGWRLVGPMHIAATREQARREVAHGIEGWFHFMKDVSAVPQFALAGDTVDEMIDFFVEGGAGVIGTVDDAIEQIERLREQSKGFGTYLVMGNNWATPADTKRSLELIAERVIPVFRRPSNSLAAAEERAFQRHDELFRRQELALAQMNERHAAERAERAKRA</sequence>
<dbReference type="InterPro" id="IPR050766">
    <property type="entry name" value="Bact_Lucif_Oxidored"/>
</dbReference>
<accession>A0ABN3IIY4</accession>
<keyword evidence="3" id="KW-0560">Oxidoreductase</keyword>
<evidence type="ECO:0000256" key="4">
    <source>
        <dbReference type="ARBA" id="ARBA00023033"/>
    </source>
</evidence>
<dbReference type="EMBL" id="BAAARW010000003">
    <property type="protein sequence ID" value="GAA2405134.1"/>
    <property type="molecule type" value="Genomic_DNA"/>
</dbReference>
<comment type="similarity">
    <text evidence="1">Belongs to the bacterial luciferase oxidoreductase family.</text>
</comment>